<dbReference type="Proteomes" id="UP001556637">
    <property type="component" value="Unassembled WGS sequence"/>
</dbReference>
<comment type="caution">
    <text evidence="2">The sequence shown here is derived from an EMBL/GenBank/DDBJ whole genome shotgun (WGS) entry which is preliminary data.</text>
</comment>
<feature type="region of interest" description="Disordered" evidence="1">
    <location>
        <begin position="45"/>
        <end position="65"/>
    </location>
</feature>
<sequence>MDPVQDDELNALTALGQAVADALERKRRLGQYAVVWRDGRAVKLSPEEIGSAEADTSQAGPGAAR</sequence>
<organism evidence="2 3">
    <name type="scientific">Spiribacter insolitus</name>
    <dbReference type="NCBI Taxonomy" id="3122417"/>
    <lineage>
        <taxon>Bacteria</taxon>
        <taxon>Pseudomonadati</taxon>
        <taxon>Pseudomonadota</taxon>
        <taxon>Gammaproteobacteria</taxon>
        <taxon>Chromatiales</taxon>
        <taxon>Ectothiorhodospiraceae</taxon>
        <taxon>Spiribacter</taxon>
    </lineage>
</organism>
<evidence type="ECO:0000256" key="1">
    <source>
        <dbReference type="SAM" id="MobiDB-lite"/>
    </source>
</evidence>
<proteinExistence type="predicted"/>
<evidence type="ECO:0000313" key="2">
    <source>
        <dbReference type="EMBL" id="MEX0430396.1"/>
    </source>
</evidence>
<evidence type="ECO:0000313" key="3">
    <source>
        <dbReference type="Proteomes" id="UP001556637"/>
    </source>
</evidence>
<name>A0ABV3T5B6_9GAMM</name>
<gene>
    <name evidence="2" type="ORF">V6X30_03135</name>
</gene>
<dbReference type="EMBL" id="JBAKFF010000001">
    <property type="protein sequence ID" value="MEX0430396.1"/>
    <property type="molecule type" value="Genomic_DNA"/>
</dbReference>
<dbReference type="RefSeq" id="WP_367983187.1">
    <property type="nucleotide sequence ID" value="NZ_JBAKFF010000001.1"/>
</dbReference>
<keyword evidence="3" id="KW-1185">Reference proteome</keyword>
<reference evidence="2 3" key="1">
    <citation type="submission" date="2024-02" db="EMBL/GenBank/DDBJ databases">
        <title>New especies of Spiribacter isolated from saline water.</title>
        <authorList>
            <person name="Leon M.J."/>
            <person name="De La Haba R."/>
            <person name="Sanchez-Porro C."/>
            <person name="Ventosa A."/>
        </authorList>
    </citation>
    <scope>NUCLEOTIDE SEQUENCE [LARGE SCALE GENOMIC DNA]</scope>
    <source>
        <strain evidence="3">ag22IC4-189</strain>
    </source>
</reference>
<protein>
    <submittedName>
        <fullName evidence="2">Uncharacterized protein</fullName>
    </submittedName>
</protein>
<accession>A0ABV3T5B6</accession>